<dbReference type="EMBL" id="FRFG01000027">
    <property type="protein sequence ID" value="SHO56617.1"/>
    <property type="molecule type" value="Genomic_DNA"/>
</dbReference>
<reference evidence="3" key="1">
    <citation type="submission" date="2016-12" db="EMBL/GenBank/DDBJ databases">
        <authorList>
            <person name="Rodrigo-Torres L."/>
            <person name="Arahal R.D."/>
            <person name="Lucena T."/>
        </authorList>
    </citation>
    <scope>NUCLEOTIDE SEQUENCE [LARGE SCALE GENOMIC DNA]</scope>
</reference>
<accession>A0A1M7YVA6</accession>
<dbReference type="InterPro" id="IPR016087">
    <property type="entry name" value="Chalcone_isomerase"/>
</dbReference>
<evidence type="ECO:0000313" key="3">
    <source>
        <dbReference type="Proteomes" id="UP000184600"/>
    </source>
</evidence>
<proteinExistence type="predicted"/>
<name>A0A1M7YVA6_9VIBR</name>
<dbReference type="Pfam" id="PF16036">
    <property type="entry name" value="Chalcone_3"/>
    <property type="match status" value="1"/>
</dbReference>
<dbReference type="AlphaFoldDB" id="A0A1M7YVA6"/>
<evidence type="ECO:0000259" key="1">
    <source>
        <dbReference type="Pfam" id="PF16036"/>
    </source>
</evidence>
<keyword evidence="3" id="KW-1185">Reference proteome</keyword>
<gene>
    <name evidence="2" type="ORF">VQ7734_02386</name>
</gene>
<sequence>MSVASLLISGGFVYTGTAFAGTVQLSDMIDHAADAGQGAGVKDWKQWPAVGKAELRWFVFDVYTSELRSESGRYQENQRPVDQNLVLKITYRRSIDAEDLLEATQEQWLHLGYAQTDIEQWSKVLAEIYPSVSEGDELSFVIHNQQGGFFFRKRTQADWQSLGEIKEPLFSNAFISIWLSPETEYPRLRQQLIGGV</sequence>
<feature type="domain" description="Chalcone isomerase" evidence="1">
    <location>
        <begin position="58"/>
        <end position="194"/>
    </location>
</feature>
<protein>
    <recommendedName>
        <fullName evidence="1">Chalcone isomerase domain-containing protein</fullName>
    </recommendedName>
</protein>
<dbReference type="Proteomes" id="UP000184600">
    <property type="component" value="Unassembled WGS sequence"/>
</dbReference>
<dbReference type="STRING" id="1117707.VQ7734_02386"/>
<organism evidence="2 3">
    <name type="scientific">Vibrio quintilis</name>
    <dbReference type="NCBI Taxonomy" id="1117707"/>
    <lineage>
        <taxon>Bacteria</taxon>
        <taxon>Pseudomonadati</taxon>
        <taxon>Pseudomonadota</taxon>
        <taxon>Gammaproteobacteria</taxon>
        <taxon>Vibrionales</taxon>
        <taxon>Vibrionaceae</taxon>
        <taxon>Vibrio</taxon>
    </lineage>
</organism>
<evidence type="ECO:0000313" key="2">
    <source>
        <dbReference type="EMBL" id="SHO56617.1"/>
    </source>
</evidence>